<feature type="region of interest" description="Disordered" evidence="1">
    <location>
        <begin position="224"/>
        <end position="310"/>
    </location>
</feature>
<keyword evidence="3" id="KW-1185">Reference proteome</keyword>
<evidence type="ECO:0000313" key="2">
    <source>
        <dbReference type="EMBL" id="KPI89490.1"/>
    </source>
</evidence>
<feature type="compositionally biased region" description="Polar residues" evidence="1">
    <location>
        <begin position="502"/>
        <end position="511"/>
    </location>
</feature>
<evidence type="ECO:0000313" key="3">
    <source>
        <dbReference type="Proteomes" id="UP000038009"/>
    </source>
</evidence>
<protein>
    <submittedName>
        <fullName evidence="2">Uncharacterized protein</fullName>
    </submittedName>
</protein>
<comment type="caution">
    <text evidence="2">The sequence shown here is derived from an EMBL/GenBank/DDBJ whole genome shotgun (WGS) entry which is preliminary data.</text>
</comment>
<dbReference type="OrthoDB" id="267168at2759"/>
<feature type="region of interest" description="Disordered" evidence="1">
    <location>
        <begin position="134"/>
        <end position="162"/>
    </location>
</feature>
<feature type="region of interest" description="Disordered" evidence="1">
    <location>
        <begin position="489"/>
        <end position="580"/>
    </location>
</feature>
<feature type="compositionally biased region" description="Basic and acidic residues" evidence="1">
    <location>
        <begin position="532"/>
        <end position="548"/>
    </location>
</feature>
<dbReference type="Proteomes" id="UP000038009">
    <property type="component" value="Unassembled WGS sequence"/>
</dbReference>
<feature type="compositionally biased region" description="Low complexity" evidence="1">
    <location>
        <begin position="549"/>
        <end position="563"/>
    </location>
</feature>
<dbReference type="EMBL" id="LJSK01000022">
    <property type="protein sequence ID" value="KPI89490.1"/>
    <property type="molecule type" value="Genomic_DNA"/>
</dbReference>
<organism evidence="2 3">
    <name type="scientific">Leptomonas seymouri</name>
    <dbReference type="NCBI Taxonomy" id="5684"/>
    <lineage>
        <taxon>Eukaryota</taxon>
        <taxon>Discoba</taxon>
        <taxon>Euglenozoa</taxon>
        <taxon>Kinetoplastea</taxon>
        <taxon>Metakinetoplastina</taxon>
        <taxon>Trypanosomatida</taxon>
        <taxon>Trypanosomatidae</taxon>
        <taxon>Leishmaniinae</taxon>
        <taxon>Leptomonas</taxon>
    </lineage>
</organism>
<dbReference type="VEuPathDB" id="TriTrypDB:Lsey_0022_0110"/>
<gene>
    <name evidence="2" type="ORF">ABL78_1366</name>
</gene>
<proteinExistence type="predicted"/>
<evidence type="ECO:0000256" key="1">
    <source>
        <dbReference type="SAM" id="MobiDB-lite"/>
    </source>
</evidence>
<accession>A0A0N1I2A9</accession>
<dbReference type="OMA" id="HANRLRH"/>
<feature type="region of interest" description="Disordered" evidence="1">
    <location>
        <begin position="371"/>
        <end position="404"/>
    </location>
</feature>
<sequence length="599" mass="63553">MIGDRRMRNDLSSVPLAPPEAVRASTPINPAFFTLTSADGVAYTFRLTPHMWTHSLYLQAAKEVGATVGFVPVGSAQAVRDYAAYLQYVEFSMQLSEELAKGNAPDEHNRVHHQSTGVSLTTASLSAGVRNQVHATSDQVSNHGAVGTRQQRRRQGSGARSAMNDEWLSPFQCEEYILRSWLIDGAEGELELNCNKGDGPVGYEVQPLDCDRAYAQHANELLALRDETAPADRGDANGEGGGVRRPGEEGRGLAATGAASGAANSNAADEAAVNFQVDATDMRRRRPLTPAPSLSSSRSSSATSSTSVSEASLAAYRADAQRGIPRRPGLRFLGREPGYSAQLALEDCEGVLFLERVLLPYAWRDRGAAAGANRGTSADTPAQACTPKGDAAAVPRLPSSTPEGVLTAPQQRRLLELIAVADFLGTQSLVELCAKYLAAWLMDHTDEAIVQSFLVETGGDGSTLTGASASKTELTGTALFQDPWLRRSTTSLKPEGTPAEVLSSSAPQRTRTPSHRESKSSKKNNASLQQKTTERGKRNEGAGVKADEGAAGDAEGGPPAMEAVLASDASQHSPLLSGDQRLSVVRQLKRSGAIMTSPY</sequence>
<feature type="compositionally biased region" description="Low complexity" evidence="1">
    <location>
        <begin position="291"/>
        <end position="310"/>
    </location>
</feature>
<feature type="compositionally biased region" description="Low complexity" evidence="1">
    <location>
        <begin position="252"/>
        <end position="272"/>
    </location>
</feature>
<name>A0A0N1I2A9_LEPSE</name>
<feature type="compositionally biased region" description="Basic and acidic residues" evidence="1">
    <location>
        <begin position="224"/>
        <end position="236"/>
    </location>
</feature>
<dbReference type="AlphaFoldDB" id="A0A0N1I2A9"/>
<reference evidence="2 3" key="1">
    <citation type="journal article" date="2015" name="PLoS Pathog.">
        <title>Leptomonas seymouri: Adaptations to the Dixenous Life Cycle Analyzed by Genome Sequencing, Transcriptome Profiling and Co-infection with Leishmania donovani.</title>
        <authorList>
            <person name="Kraeva N."/>
            <person name="Butenko A."/>
            <person name="Hlavacova J."/>
            <person name="Kostygov A."/>
            <person name="Myskova J."/>
            <person name="Grybchuk D."/>
            <person name="Lestinova T."/>
            <person name="Votypka J."/>
            <person name="Volf P."/>
            <person name="Opperdoes F."/>
            <person name="Flegontov P."/>
            <person name="Lukes J."/>
            <person name="Yurchenko V."/>
        </authorList>
    </citation>
    <scope>NUCLEOTIDE SEQUENCE [LARGE SCALE GENOMIC DNA]</scope>
    <source>
        <strain evidence="2 3">ATCC 30220</strain>
    </source>
</reference>